<dbReference type="Pfam" id="PF13424">
    <property type="entry name" value="TPR_12"/>
    <property type="match status" value="1"/>
</dbReference>
<sequence>MKPMLQNNQNSFQKILRNSWADVCSGAPRTLICSATDTAAFRSAATGFIAEAAEQIYLADHHISPDAVHPPCHPFMEIIPDFCKLYDQNPWTLVQSDCVYPPLKPLFASFIEGIPALRKDYIFLDEISFEKSKFRQSLFDLLAALSLIRPIVVVLSGIRNAGPELLEFLKFLQEKQRNPEGDRARILCVCAYSPQYGLEDEASLERWDSFIGFTEQKEGVFGIESSSGTGDEQLEEQNLMPLNMIVDHAMRNLSFLACEEALTCCEEAEKSLGIVNPDDAPAMQRKITEIRALSLYYLGRYSEALIAYHSLVEAAQRQDKPALLAKTYIQTAMVYLQKGDVDSAIRFLSILQKLQEEQKDRNLSRDTLYLSLVISLKTSQPISESDYFTLMNSLKADGFEGLYAFVCANVHLYAHYYRSFKNVISVCNEAISYYALIQNEMGLSFAYHKAGIMFSNHGNFREALIYMNKTLHIREAGGNTEGVIRIQNGIGYLYYLQGKYSQALSCFQKSISLLNALDKHEETCITLYNIGMLYFTCAQYEKGAAIADKLLQLMQTLRVDIIPYHKKYDVYILKALCIAKLGKTAKAFELIARLRPGHRDYPWKTRFYYKLLRGIVAADEGDMEDASHHFQTARVCLEGGEDAGTDSLPILEYEYARAWLVNGNPEKAHERINAGLSDASGKETEFLRERLETLRETGRETPPTLCLPETSVNTGTMINLAKKEFLLNRLQTKIRDIHFLNILQSELNQTADRTSAARKLTRLIKYQFPMEVILFLSVTPGPDGTLIPGKLIAWSCPAGLEPEELQPLIAAILSVPKKQTFGSEEIHQAAPDNSVPIRNAVSLTIMEHGIPAACLFMASANASLILPPEDMETLRFATAHIGTLFTKIRHNEDLFRLSREDSLTGLYNRQALQTQLQEEEKRLSTPDHYPPPGLSIVFIDLDNFKYYNDSFGHALGDILLTEFAKLVKHSFRDIDFAARYGGDEFIILMPDTDAEIAALPAERLFNAIEKEQWFLPRIAEYLRRPVAIAEELRLSCSIGIASSSNNGAQRRTPEELVKLADNALYQAKKTGKHKIVICRESDNYSSL</sequence>
<dbReference type="PANTHER" id="PTHR45138:SF9">
    <property type="entry name" value="DIGUANYLATE CYCLASE DGCM-RELATED"/>
    <property type="match status" value="1"/>
</dbReference>
<dbReference type="PANTHER" id="PTHR45138">
    <property type="entry name" value="REGULATORY COMPONENTS OF SENSORY TRANSDUCTION SYSTEM"/>
    <property type="match status" value="1"/>
</dbReference>
<comment type="caution">
    <text evidence="5">The sequence shown here is derived from an EMBL/GenBank/DDBJ whole genome shotgun (WGS) entry which is preliminary data.</text>
</comment>
<dbReference type="Proteomes" id="UP001198163">
    <property type="component" value="Unassembled WGS sequence"/>
</dbReference>
<dbReference type="InterPro" id="IPR019734">
    <property type="entry name" value="TPR_rpt"/>
</dbReference>
<dbReference type="PROSITE" id="PS50887">
    <property type="entry name" value="GGDEF"/>
    <property type="match status" value="1"/>
</dbReference>
<dbReference type="EC" id="2.7.7.65" evidence="1"/>
<dbReference type="NCBIfam" id="TIGR00254">
    <property type="entry name" value="GGDEF"/>
    <property type="match status" value="1"/>
</dbReference>
<proteinExistence type="predicted"/>
<dbReference type="InterPro" id="IPR011990">
    <property type="entry name" value="TPR-like_helical_dom_sf"/>
</dbReference>
<dbReference type="InterPro" id="IPR000160">
    <property type="entry name" value="GGDEF_dom"/>
</dbReference>
<dbReference type="SMART" id="SM00028">
    <property type="entry name" value="TPR"/>
    <property type="match status" value="5"/>
</dbReference>
<dbReference type="GO" id="GO:0005886">
    <property type="term" value="C:plasma membrane"/>
    <property type="evidence" value="ECO:0007669"/>
    <property type="project" value="TreeGrafter"/>
</dbReference>
<dbReference type="Gene3D" id="3.30.70.270">
    <property type="match status" value="1"/>
</dbReference>
<evidence type="ECO:0000259" key="4">
    <source>
        <dbReference type="PROSITE" id="PS50887"/>
    </source>
</evidence>
<dbReference type="CDD" id="cd01949">
    <property type="entry name" value="GGDEF"/>
    <property type="match status" value="1"/>
</dbReference>
<protein>
    <recommendedName>
        <fullName evidence="1">diguanylate cyclase</fullName>
        <ecNumber evidence="1">2.7.7.65</ecNumber>
    </recommendedName>
</protein>
<gene>
    <name evidence="5" type="ORF">K7J14_14065</name>
</gene>
<dbReference type="InterPro" id="IPR050469">
    <property type="entry name" value="Diguanylate_Cyclase"/>
</dbReference>
<dbReference type="SUPFAM" id="SSF55073">
    <property type="entry name" value="Nucleotide cyclase"/>
    <property type="match status" value="1"/>
</dbReference>
<dbReference type="GO" id="GO:0052621">
    <property type="term" value="F:diguanylate cyclase activity"/>
    <property type="evidence" value="ECO:0007669"/>
    <property type="project" value="UniProtKB-EC"/>
</dbReference>
<dbReference type="AlphaFoldDB" id="A0AAE3ELY7"/>
<keyword evidence="6" id="KW-1185">Reference proteome</keyword>
<dbReference type="InterPro" id="IPR029787">
    <property type="entry name" value="Nucleotide_cyclase"/>
</dbReference>
<dbReference type="InterPro" id="IPR043128">
    <property type="entry name" value="Rev_trsase/Diguanyl_cyclase"/>
</dbReference>
<dbReference type="GO" id="GO:1902201">
    <property type="term" value="P:negative regulation of bacterial-type flagellum-dependent cell motility"/>
    <property type="evidence" value="ECO:0007669"/>
    <property type="project" value="TreeGrafter"/>
</dbReference>
<dbReference type="EMBL" id="JAINWA010000003">
    <property type="protein sequence ID" value="MCD1655819.1"/>
    <property type="molecule type" value="Genomic_DNA"/>
</dbReference>
<dbReference type="RefSeq" id="WP_230757684.1">
    <property type="nucleotide sequence ID" value="NZ_JAINWA010000003.1"/>
</dbReference>
<dbReference type="Gene3D" id="1.25.40.10">
    <property type="entry name" value="Tetratricopeptide repeat domain"/>
    <property type="match status" value="2"/>
</dbReference>
<dbReference type="SMART" id="SM00267">
    <property type="entry name" value="GGDEF"/>
    <property type="match status" value="1"/>
</dbReference>
<evidence type="ECO:0000256" key="2">
    <source>
        <dbReference type="ARBA" id="ARBA00034247"/>
    </source>
</evidence>
<evidence type="ECO:0000313" key="6">
    <source>
        <dbReference type="Proteomes" id="UP001198163"/>
    </source>
</evidence>
<name>A0AAE3ELY7_9SPIR</name>
<dbReference type="FunFam" id="3.30.70.270:FF:000001">
    <property type="entry name" value="Diguanylate cyclase domain protein"/>
    <property type="match status" value="1"/>
</dbReference>
<keyword evidence="3" id="KW-0802">TPR repeat</keyword>
<dbReference type="SUPFAM" id="SSF48452">
    <property type="entry name" value="TPR-like"/>
    <property type="match status" value="2"/>
</dbReference>
<dbReference type="GO" id="GO:0043709">
    <property type="term" value="P:cell adhesion involved in single-species biofilm formation"/>
    <property type="evidence" value="ECO:0007669"/>
    <property type="project" value="TreeGrafter"/>
</dbReference>
<evidence type="ECO:0000313" key="5">
    <source>
        <dbReference type="EMBL" id="MCD1655819.1"/>
    </source>
</evidence>
<evidence type="ECO:0000256" key="3">
    <source>
        <dbReference type="PROSITE-ProRule" id="PRU00339"/>
    </source>
</evidence>
<comment type="catalytic activity">
    <reaction evidence="2">
        <text>2 GTP = 3',3'-c-di-GMP + 2 diphosphate</text>
        <dbReference type="Rhea" id="RHEA:24898"/>
        <dbReference type="ChEBI" id="CHEBI:33019"/>
        <dbReference type="ChEBI" id="CHEBI:37565"/>
        <dbReference type="ChEBI" id="CHEBI:58805"/>
        <dbReference type="EC" id="2.7.7.65"/>
    </reaction>
</comment>
<evidence type="ECO:0000256" key="1">
    <source>
        <dbReference type="ARBA" id="ARBA00012528"/>
    </source>
</evidence>
<dbReference type="Pfam" id="PF00990">
    <property type="entry name" value="GGDEF"/>
    <property type="match status" value="1"/>
</dbReference>
<feature type="repeat" description="TPR" evidence="3">
    <location>
        <begin position="484"/>
        <end position="517"/>
    </location>
</feature>
<dbReference type="PROSITE" id="PS50005">
    <property type="entry name" value="TPR"/>
    <property type="match status" value="1"/>
</dbReference>
<reference evidence="5" key="1">
    <citation type="submission" date="2021-08" db="EMBL/GenBank/DDBJ databases">
        <title>Comparative analyses of Brucepasteria parasyntrophica and Teretinema zuelzerae.</title>
        <authorList>
            <person name="Song Y."/>
            <person name="Brune A."/>
        </authorList>
    </citation>
    <scope>NUCLEOTIDE SEQUENCE</scope>
    <source>
        <strain evidence="5">DSM 1903</strain>
    </source>
</reference>
<feature type="domain" description="GGDEF" evidence="4">
    <location>
        <begin position="932"/>
        <end position="1080"/>
    </location>
</feature>
<accession>A0AAE3ELY7</accession>
<organism evidence="5 6">
    <name type="scientific">Teretinema zuelzerae</name>
    <dbReference type="NCBI Taxonomy" id="156"/>
    <lineage>
        <taxon>Bacteria</taxon>
        <taxon>Pseudomonadati</taxon>
        <taxon>Spirochaetota</taxon>
        <taxon>Spirochaetia</taxon>
        <taxon>Spirochaetales</taxon>
        <taxon>Treponemataceae</taxon>
        <taxon>Teretinema</taxon>
    </lineage>
</organism>